<feature type="domain" description="HAMP" evidence="9">
    <location>
        <begin position="207"/>
        <end position="260"/>
    </location>
</feature>
<dbReference type="GO" id="GO:0005886">
    <property type="term" value="C:plasma membrane"/>
    <property type="evidence" value="ECO:0007669"/>
    <property type="project" value="UniProtKB-SubCell"/>
</dbReference>
<reference evidence="10" key="1">
    <citation type="journal article" date="2014" name="Int. J. Syst. Evol. Microbiol.">
        <title>Complete genome sequence of Corynebacterium casei LMG S-19264T (=DSM 44701T), isolated from a smear-ripened cheese.</title>
        <authorList>
            <consortium name="US DOE Joint Genome Institute (JGI-PGF)"/>
            <person name="Walter F."/>
            <person name="Albersmeier A."/>
            <person name="Kalinowski J."/>
            <person name="Ruckert C."/>
        </authorList>
    </citation>
    <scope>NUCLEOTIDE SEQUENCE</scope>
    <source>
        <strain evidence="10">CGMCC 1.15254</strain>
    </source>
</reference>
<keyword evidence="11" id="KW-1185">Reference proteome</keyword>
<dbReference type="EMBL" id="BMHV01000016">
    <property type="protein sequence ID" value="GGF68288.1"/>
    <property type="molecule type" value="Genomic_DNA"/>
</dbReference>
<feature type="domain" description="Methyl-accepting transducer" evidence="7">
    <location>
        <begin position="308"/>
        <end position="523"/>
    </location>
</feature>
<dbReference type="Pfam" id="PF00672">
    <property type="entry name" value="HAMP"/>
    <property type="match status" value="1"/>
</dbReference>
<dbReference type="GO" id="GO:0007165">
    <property type="term" value="P:signal transduction"/>
    <property type="evidence" value="ECO:0007669"/>
    <property type="project" value="UniProtKB-KW"/>
</dbReference>
<dbReference type="PROSITE" id="PS50885">
    <property type="entry name" value="HAMP"/>
    <property type="match status" value="1"/>
</dbReference>
<evidence type="ECO:0000313" key="11">
    <source>
        <dbReference type="Proteomes" id="UP000632498"/>
    </source>
</evidence>
<evidence type="ECO:0008006" key="12">
    <source>
        <dbReference type="Google" id="ProtNLM"/>
    </source>
</evidence>
<dbReference type="PROSITE" id="PS50192">
    <property type="entry name" value="T_SNARE"/>
    <property type="match status" value="1"/>
</dbReference>
<evidence type="ECO:0000259" key="7">
    <source>
        <dbReference type="PROSITE" id="PS50111"/>
    </source>
</evidence>
<dbReference type="Pfam" id="PF11845">
    <property type="entry name" value="Tll0287-like"/>
    <property type="match status" value="1"/>
</dbReference>
<dbReference type="Proteomes" id="UP000632498">
    <property type="component" value="Unassembled WGS sequence"/>
</dbReference>
<dbReference type="InterPro" id="IPR021796">
    <property type="entry name" value="Tll0287-like_dom"/>
</dbReference>
<evidence type="ECO:0000256" key="5">
    <source>
        <dbReference type="PROSITE-ProRule" id="PRU00284"/>
    </source>
</evidence>
<dbReference type="PANTHER" id="PTHR32089">
    <property type="entry name" value="METHYL-ACCEPTING CHEMOTAXIS PROTEIN MCPB"/>
    <property type="match status" value="1"/>
</dbReference>
<keyword evidence="3 5" id="KW-0807">Transducer</keyword>
<keyword evidence="2" id="KW-1003">Cell membrane</keyword>
<dbReference type="GO" id="GO:0004888">
    <property type="term" value="F:transmembrane signaling receptor activity"/>
    <property type="evidence" value="ECO:0007669"/>
    <property type="project" value="InterPro"/>
</dbReference>
<dbReference type="Gene3D" id="6.10.340.10">
    <property type="match status" value="1"/>
</dbReference>
<proteinExistence type="inferred from homology"/>
<dbReference type="SUPFAM" id="SSF58104">
    <property type="entry name" value="Methyl-accepting chemotaxis protein (MCP) signaling domain"/>
    <property type="match status" value="1"/>
</dbReference>
<dbReference type="PANTHER" id="PTHR32089:SF112">
    <property type="entry name" value="LYSOZYME-LIKE PROTEIN-RELATED"/>
    <property type="match status" value="1"/>
</dbReference>
<dbReference type="AlphaFoldDB" id="A0A917C1U8"/>
<name>A0A917C1U8_9PROT</name>
<reference evidence="10" key="2">
    <citation type="submission" date="2020-09" db="EMBL/GenBank/DDBJ databases">
        <authorList>
            <person name="Sun Q."/>
            <person name="Zhou Y."/>
        </authorList>
    </citation>
    <scope>NUCLEOTIDE SEQUENCE</scope>
    <source>
        <strain evidence="10">CGMCC 1.15254</strain>
    </source>
</reference>
<dbReference type="GO" id="GO:0006935">
    <property type="term" value="P:chemotaxis"/>
    <property type="evidence" value="ECO:0007669"/>
    <property type="project" value="InterPro"/>
</dbReference>
<dbReference type="InterPro" id="IPR004090">
    <property type="entry name" value="Chemotax_Me-accpt_rcpt"/>
</dbReference>
<dbReference type="SMART" id="SM00304">
    <property type="entry name" value="HAMP"/>
    <property type="match status" value="1"/>
</dbReference>
<evidence type="ECO:0000259" key="9">
    <source>
        <dbReference type="PROSITE" id="PS50885"/>
    </source>
</evidence>
<evidence type="ECO:0000259" key="8">
    <source>
        <dbReference type="PROSITE" id="PS50192"/>
    </source>
</evidence>
<protein>
    <recommendedName>
        <fullName evidence="12">Chemotaxis protein</fullName>
    </recommendedName>
</protein>
<dbReference type="SMART" id="SM00283">
    <property type="entry name" value="MA"/>
    <property type="match status" value="1"/>
</dbReference>
<dbReference type="InterPro" id="IPR004089">
    <property type="entry name" value="MCPsignal_dom"/>
</dbReference>
<organism evidence="10 11">
    <name type="scientific">Terasakiella brassicae</name>
    <dbReference type="NCBI Taxonomy" id="1634917"/>
    <lineage>
        <taxon>Bacteria</taxon>
        <taxon>Pseudomonadati</taxon>
        <taxon>Pseudomonadota</taxon>
        <taxon>Alphaproteobacteria</taxon>
        <taxon>Rhodospirillales</taxon>
        <taxon>Terasakiellaceae</taxon>
        <taxon>Terasakiella</taxon>
    </lineage>
</organism>
<keyword evidence="6" id="KW-1133">Transmembrane helix</keyword>
<comment type="subcellular location">
    <subcellularLocation>
        <location evidence="1">Cell inner membrane</location>
        <topology evidence="1">Multi-pass membrane protein</topology>
    </subcellularLocation>
</comment>
<sequence>MFFVVPGMMRDNAVENAVDSATQTVNQFKAIRGYYTKNVIQKVLSESSLVPSVDHKTMADGVPLPATFIHDMSELLSKEDTTMRLYSAFPFPNRADRTLDAFEQEAWDKISKNKDLKFVNTVEKDGKTIVRVAIADLMSAEACVTCHNHRPDTPKDDWKLGDVRGVLEVDTAIDAVIARGDQIAMTMVVFTLLLGTILTVVALLSAKSVATPITHMTNIMNEFAEGRSNVEIPTTKRVDEIGKMVKAITTFKTNRERRQRDLEEQKQRETQLLERRRLQTEKMANDFEKSIGSIANDLGDFTRNLDVAAERMNAVSSDAQNQAGEVANMADQATRNAETVAAAAEELTASIGSITNQVSHASEVATGARDQVSDTNDKIRKLADAVDKIGEVVQLISGIAEQTNLLALNATIESARAGEAGKGFAVVAGEVKNLANQTARATQDIADQIANIQSATDESVEAMEGVARVIGEINEISATIAASVEQQGAATQEISLNAQEAAAGTSQVSSTIANVNEAAIEVGQSSQDLAGSVKQLNKLSDDLGEEAKAFLNHIRKED</sequence>
<evidence type="ECO:0000256" key="3">
    <source>
        <dbReference type="ARBA" id="ARBA00023224"/>
    </source>
</evidence>
<comment type="similarity">
    <text evidence="4">Belongs to the methyl-accepting chemotaxis (MCP) protein family.</text>
</comment>
<accession>A0A917C1U8</accession>
<gene>
    <name evidence="10" type="ORF">GCM10011332_23070</name>
</gene>
<evidence type="ECO:0000256" key="6">
    <source>
        <dbReference type="SAM" id="Phobius"/>
    </source>
</evidence>
<evidence type="ECO:0000313" key="10">
    <source>
        <dbReference type="EMBL" id="GGF68288.1"/>
    </source>
</evidence>
<comment type="caution">
    <text evidence="10">The sequence shown here is derived from an EMBL/GenBank/DDBJ whole genome shotgun (WGS) entry which is preliminary data.</text>
</comment>
<dbReference type="InterPro" id="IPR000727">
    <property type="entry name" value="T_SNARE_dom"/>
</dbReference>
<dbReference type="Pfam" id="PF00015">
    <property type="entry name" value="MCPsignal"/>
    <property type="match status" value="1"/>
</dbReference>
<keyword evidence="2" id="KW-0997">Cell inner membrane</keyword>
<evidence type="ECO:0000256" key="2">
    <source>
        <dbReference type="ARBA" id="ARBA00022519"/>
    </source>
</evidence>
<keyword evidence="6" id="KW-0472">Membrane</keyword>
<dbReference type="Gene3D" id="1.10.287.950">
    <property type="entry name" value="Methyl-accepting chemotaxis protein"/>
    <property type="match status" value="1"/>
</dbReference>
<dbReference type="InterPro" id="IPR003660">
    <property type="entry name" value="HAMP_dom"/>
</dbReference>
<feature type="domain" description="T-SNARE coiled-coil homology" evidence="8">
    <location>
        <begin position="453"/>
        <end position="515"/>
    </location>
</feature>
<evidence type="ECO:0000256" key="1">
    <source>
        <dbReference type="ARBA" id="ARBA00004429"/>
    </source>
</evidence>
<keyword evidence="6" id="KW-0812">Transmembrane</keyword>
<evidence type="ECO:0000256" key="4">
    <source>
        <dbReference type="ARBA" id="ARBA00029447"/>
    </source>
</evidence>
<feature type="transmembrane region" description="Helical" evidence="6">
    <location>
        <begin position="183"/>
        <end position="206"/>
    </location>
</feature>
<dbReference type="PRINTS" id="PR00260">
    <property type="entry name" value="CHEMTRNSDUCR"/>
</dbReference>
<dbReference type="RefSeq" id="WP_188665207.1">
    <property type="nucleotide sequence ID" value="NZ_BMHV01000016.1"/>
</dbReference>
<dbReference type="PROSITE" id="PS50111">
    <property type="entry name" value="CHEMOTAXIS_TRANSDUC_2"/>
    <property type="match status" value="1"/>
</dbReference>